<evidence type="ECO:0000313" key="6">
    <source>
        <dbReference type="Proteomes" id="UP000753724"/>
    </source>
</evidence>
<sequence>MSPAPSGPASTSTPSGATACAPEDAPAPKGRVLVVDDTLTVRLYCSQLLKRAGYEAFEAINGLEGLEVALGQAFDLFVVDINMQKMDGYAFLAEVRRRSDLRHTPAVMMSTEQGSEDIARAYASGANFYLTKPIDPTRFIETVQLMTGVAPR</sequence>
<feature type="compositionally biased region" description="Low complexity" evidence="3">
    <location>
        <begin position="1"/>
        <end position="22"/>
    </location>
</feature>
<dbReference type="PANTHER" id="PTHR44591:SF25">
    <property type="entry name" value="CHEMOTAXIS TWO-COMPONENT RESPONSE REGULATOR"/>
    <property type="match status" value="1"/>
</dbReference>
<evidence type="ECO:0000256" key="1">
    <source>
        <dbReference type="ARBA" id="ARBA00022553"/>
    </source>
</evidence>
<evidence type="ECO:0000256" key="3">
    <source>
        <dbReference type="SAM" id="MobiDB-lite"/>
    </source>
</evidence>
<dbReference type="PROSITE" id="PS50110">
    <property type="entry name" value="RESPONSE_REGULATORY"/>
    <property type="match status" value="1"/>
</dbReference>
<dbReference type="InterPro" id="IPR001789">
    <property type="entry name" value="Sig_transdc_resp-reg_receiver"/>
</dbReference>
<dbReference type="Proteomes" id="UP000753724">
    <property type="component" value="Unassembled WGS sequence"/>
</dbReference>
<organism evidence="5 6">
    <name type="scientific">Novosphingobium ovatum</name>
    <dbReference type="NCBI Taxonomy" id="1908523"/>
    <lineage>
        <taxon>Bacteria</taxon>
        <taxon>Pseudomonadati</taxon>
        <taxon>Pseudomonadota</taxon>
        <taxon>Alphaproteobacteria</taxon>
        <taxon>Sphingomonadales</taxon>
        <taxon>Sphingomonadaceae</taxon>
        <taxon>Novosphingobium</taxon>
    </lineage>
</organism>
<dbReference type="PANTHER" id="PTHR44591">
    <property type="entry name" value="STRESS RESPONSE REGULATOR PROTEIN 1"/>
    <property type="match status" value="1"/>
</dbReference>
<dbReference type="Gene3D" id="3.40.50.2300">
    <property type="match status" value="1"/>
</dbReference>
<evidence type="ECO:0000259" key="4">
    <source>
        <dbReference type="PROSITE" id="PS50110"/>
    </source>
</evidence>
<feature type="region of interest" description="Disordered" evidence="3">
    <location>
        <begin position="1"/>
        <end position="24"/>
    </location>
</feature>
<dbReference type="Pfam" id="PF00072">
    <property type="entry name" value="Response_reg"/>
    <property type="match status" value="1"/>
</dbReference>
<dbReference type="EMBL" id="JAAAPO010000005">
    <property type="protein sequence ID" value="NBC37417.1"/>
    <property type="molecule type" value="Genomic_DNA"/>
</dbReference>
<feature type="modified residue" description="4-aspartylphosphate" evidence="2">
    <location>
        <position position="80"/>
    </location>
</feature>
<reference evidence="6" key="1">
    <citation type="submission" date="2020-01" db="EMBL/GenBank/DDBJ databases">
        <title>Sphingomonas sp. strain CSW-10.</title>
        <authorList>
            <person name="Chen W.-M."/>
        </authorList>
    </citation>
    <scope>NUCLEOTIDE SEQUENCE [LARGE SCALE GENOMIC DNA]</scope>
    <source>
        <strain evidence="6">FSY-8</strain>
    </source>
</reference>
<accession>A0ABW9XFV0</accession>
<evidence type="ECO:0000256" key="2">
    <source>
        <dbReference type="PROSITE-ProRule" id="PRU00169"/>
    </source>
</evidence>
<keyword evidence="1 2" id="KW-0597">Phosphoprotein</keyword>
<keyword evidence="6" id="KW-1185">Reference proteome</keyword>
<feature type="domain" description="Response regulatory" evidence="4">
    <location>
        <begin position="31"/>
        <end position="147"/>
    </location>
</feature>
<evidence type="ECO:0000313" key="5">
    <source>
        <dbReference type="EMBL" id="NBC37417.1"/>
    </source>
</evidence>
<proteinExistence type="predicted"/>
<gene>
    <name evidence="5" type="ORF">GTZ99_12735</name>
</gene>
<dbReference type="SMART" id="SM00448">
    <property type="entry name" value="REC"/>
    <property type="match status" value="1"/>
</dbReference>
<dbReference type="InterPro" id="IPR011006">
    <property type="entry name" value="CheY-like_superfamily"/>
</dbReference>
<comment type="caution">
    <text evidence="5">The sequence shown here is derived from an EMBL/GenBank/DDBJ whole genome shotgun (WGS) entry which is preliminary data.</text>
</comment>
<dbReference type="InterPro" id="IPR050595">
    <property type="entry name" value="Bact_response_regulator"/>
</dbReference>
<protein>
    <submittedName>
        <fullName evidence="5">Response regulator</fullName>
    </submittedName>
</protein>
<dbReference type="SUPFAM" id="SSF52172">
    <property type="entry name" value="CheY-like"/>
    <property type="match status" value="1"/>
</dbReference>
<name>A0ABW9XFV0_9SPHN</name>